<proteinExistence type="predicted"/>
<evidence type="ECO:0000313" key="2">
    <source>
        <dbReference type="Proteomes" id="UP001170379"/>
    </source>
</evidence>
<protein>
    <submittedName>
        <fullName evidence="1">Uncharacterized protein</fullName>
    </submittedName>
</protein>
<dbReference type="EMBL" id="PXVD01000019">
    <property type="protein sequence ID" value="MDJ1372079.1"/>
    <property type="molecule type" value="Genomic_DNA"/>
</dbReference>
<gene>
    <name evidence="1" type="ORF">C7K25_11980</name>
</gene>
<keyword evidence="2" id="KW-1185">Reference proteome</keyword>
<sequence length="106" mass="11691">MILLDHSCAAEGKSAHTMLTVSDGAGMISMTHWADGEILSLSHQTEDCTKRMNCDTRPVLETQFNDTCRLLMRLTRLISQHLAKTLAIVDSEECGKAATRRNTAVD</sequence>
<dbReference type="RefSeq" id="WP_026937248.1">
    <property type="nucleotide sequence ID" value="NZ_CP028426.1"/>
</dbReference>
<organism evidence="1 2">
    <name type="scientific">Gulosibacter molinativorax</name>
    <dbReference type="NCBI Taxonomy" id="256821"/>
    <lineage>
        <taxon>Bacteria</taxon>
        <taxon>Bacillati</taxon>
        <taxon>Actinomycetota</taxon>
        <taxon>Actinomycetes</taxon>
        <taxon>Micrococcales</taxon>
        <taxon>Microbacteriaceae</taxon>
        <taxon>Gulosibacter</taxon>
    </lineage>
</organism>
<comment type="caution">
    <text evidence="1">The sequence shown here is derived from an EMBL/GenBank/DDBJ whole genome shotgun (WGS) entry which is preliminary data.</text>
</comment>
<name>A0ABT7CA98_9MICO</name>
<evidence type="ECO:0000313" key="1">
    <source>
        <dbReference type="EMBL" id="MDJ1372079.1"/>
    </source>
</evidence>
<reference evidence="1" key="2">
    <citation type="journal article" date="2022" name="Sci. Rep.">
        <title>In silico prediction of the enzymes involved in the degradation of the herbicide molinate by Gulosibacter molinativorax ON4T.</title>
        <authorList>
            <person name="Lopes A.R."/>
            <person name="Bunin E."/>
            <person name="Viana A.T."/>
            <person name="Froufe H."/>
            <person name="Munoz-Merida A."/>
            <person name="Pinho D."/>
            <person name="Figueiredo J."/>
            <person name="Barroso C."/>
            <person name="Vaz-Moreira I."/>
            <person name="Bellanger X."/>
            <person name="Egas C."/>
            <person name="Nunes O.C."/>
        </authorList>
    </citation>
    <scope>NUCLEOTIDE SEQUENCE</scope>
    <source>
        <strain evidence="1">ON4</strain>
    </source>
</reference>
<dbReference type="Proteomes" id="UP001170379">
    <property type="component" value="Unassembled WGS sequence"/>
</dbReference>
<accession>A0ABT7CA98</accession>
<reference evidence="1" key="1">
    <citation type="submission" date="2018-03" db="EMBL/GenBank/DDBJ databases">
        <authorList>
            <person name="Nunes O.C."/>
            <person name="Lopes A.R."/>
            <person name="Froufe H."/>
            <person name="Munoz-Merida A."/>
            <person name="Barroso C."/>
            <person name="Egas C."/>
        </authorList>
    </citation>
    <scope>NUCLEOTIDE SEQUENCE</scope>
    <source>
        <strain evidence="1">ON4</strain>
    </source>
</reference>